<comment type="caution">
    <text evidence="1">The sequence shown here is derived from an EMBL/GenBank/DDBJ whole genome shotgun (WGS) entry which is preliminary data.</text>
</comment>
<dbReference type="EMBL" id="ANKQ01000003">
    <property type="protein sequence ID" value="ELP53130.1"/>
    <property type="molecule type" value="Genomic_DNA"/>
</dbReference>
<gene>
    <name evidence="1" type="ORF">O53_4859</name>
</gene>
<accession>L7E133</accession>
<reference evidence="1 2" key="1">
    <citation type="journal article" date="2013" name="Genome Announc.">
        <title>Whole-Genome Sequence of Microcystis aeruginosa TAIHU98, a Nontoxic Bloom-Forming Strain Isolated from Taihu Lake, China.</title>
        <authorList>
            <person name="Yang C."/>
            <person name="Zhang W."/>
            <person name="Ren M."/>
            <person name="Song L."/>
            <person name="Li T."/>
            <person name="Zhao J."/>
        </authorList>
    </citation>
    <scope>NUCLEOTIDE SEQUENCE [LARGE SCALE GENOMIC DNA]</scope>
    <source>
        <strain evidence="1 2">TAIHU98</strain>
    </source>
</reference>
<evidence type="ECO:0000313" key="2">
    <source>
        <dbReference type="Proteomes" id="UP000010932"/>
    </source>
</evidence>
<evidence type="ECO:0000313" key="1">
    <source>
        <dbReference type="EMBL" id="ELP53130.1"/>
    </source>
</evidence>
<sequence length="47" mass="5439">MAKILPIVSRAETVHQKLRCFVTLNAIFLKEKGKRKKEKRDLGSGLW</sequence>
<protein>
    <submittedName>
        <fullName evidence="1">Uncharacterized protein</fullName>
    </submittedName>
</protein>
<dbReference type="Proteomes" id="UP000010932">
    <property type="component" value="Unassembled WGS sequence"/>
</dbReference>
<dbReference type="AlphaFoldDB" id="L7E133"/>
<name>L7E133_MICAE</name>
<proteinExistence type="predicted"/>
<organism evidence="1 2">
    <name type="scientific">Microcystis aeruginosa TAIHU98</name>
    <dbReference type="NCBI Taxonomy" id="1134457"/>
    <lineage>
        <taxon>Bacteria</taxon>
        <taxon>Bacillati</taxon>
        <taxon>Cyanobacteriota</taxon>
        <taxon>Cyanophyceae</taxon>
        <taxon>Oscillatoriophycideae</taxon>
        <taxon>Chroococcales</taxon>
        <taxon>Microcystaceae</taxon>
        <taxon>Microcystis</taxon>
    </lineage>
</organism>